<evidence type="ECO:0000313" key="13">
    <source>
        <dbReference type="EMBL" id="KAF2145974.1"/>
    </source>
</evidence>
<dbReference type="InterPro" id="IPR001969">
    <property type="entry name" value="Aspartic_peptidase_AS"/>
</dbReference>
<evidence type="ECO:0000256" key="5">
    <source>
        <dbReference type="ARBA" id="ARBA00022801"/>
    </source>
</evidence>
<dbReference type="Proteomes" id="UP000799438">
    <property type="component" value="Unassembled WGS sequence"/>
</dbReference>
<dbReference type="GeneID" id="54292437"/>
<organism evidence="13 14">
    <name type="scientific">Aplosporella prunicola CBS 121167</name>
    <dbReference type="NCBI Taxonomy" id="1176127"/>
    <lineage>
        <taxon>Eukaryota</taxon>
        <taxon>Fungi</taxon>
        <taxon>Dikarya</taxon>
        <taxon>Ascomycota</taxon>
        <taxon>Pezizomycotina</taxon>
        <taxon>Dothideomycetes</taxon>
        <taxon>Dothideomycetes incertae sedis</taxon>
        <taxon>Botryosphaeriales</taxon>
        <taxon>Aplosporellaceae</taxon>
        <taxon>Aplosporella</taxon>
    </lineage>
</organism>
<dbReference type="PROSITE" id="PS00141">
    <property type="entry name" value="ASP_PROTEASE"/>
    <property type="match status" value="1"/>
</dbReference>
<dbReference type="SUPFAM" id="SSF50630">
    <property type="entry name" value="Acid proteases"/>
    <property type="match status" value="1"/>
</dbReference>
<name>A0A6A6BRX8_9PEZI</name>
<dbReference type="InterPro" id="IPR001461">
    <property type="entry name" value="Aspartic_peptidase_A1"/>
</dbReference>
<keyword evidence="2 10" id="KW-0645">Protease</keyword>
<feature type="disulfide bond" evidence="9">
    <location>
        <begin position="320"/>
        <end position="358"/>
    </location>
</feature>
<keyword evidence="5 10" id="KW-0378">Hydrolase</keyword>
<evidence type="ECO:0000256" key="6">
    <source>
        <dbReference type="ARBA" id="ARBA00067536"/>
    </source>
</evidence>
<dbReference type="GO" id="GO:0004190">
    <property type="term" value="F:aspartic-type endopeptidase activity"/>
    <property type="evidence" value="ECO:0007669"/>
    <property type="project" value="UniProtKB-KW"/>
</dbReference>
<gene>
    <name evidence="13" type="ORF">K452DRAFT_104194</name>
</gene>
<sequence>MKCTAALTLAANLLPLTNAIQLAKRDPSTAPKVLGLDIERRNDISDLVKRDQERRWKRSAVVKESLDNLETLYFANASLGTPKQTMRLHIDTGSSDLWVNSASSSLCSSRTDPCKVSGTYSANDSSTYEYVNSKFNISYVDGSGAAGDYVTDTFWFGSQNLTDMQFGVGYTSSSGEGVLGIGFAINEVAVNRAQLDPYPNLPQLLVNKDLIQSSAYSLWLNDLDASTGSILFGGVDTEKYHGTLQTLPILQENGKYREFVIALTGVGYNGESDTFYDGAASVLLDSGSSLMYLPDDVAESIYDEVGAEYSEEQGAAFIDCAAANKDDTLEFKFSSPTISVPMNELVIVAGYNNGEPVCFFGVAKAGSSSSVLGDTFLRSAYVVYDLENNEISLAATNFNSTSSNVVEIGTGDNAVPNATVVADAVSTVAGSTGGARVGSPKISDSEAAAVPVMTAMPKMAFAAAAGAGLLFAL</sequence>
<evidence type="ECO:0000256" key="10">
    <source>
        <dbReference type="RuleBase" id="RU000454"/>
    </source>
</evidence>
<proteinExistence type="inferred from homology"/>
<dbReference type="FunFam" id="2.40.70.10:FF:000011">
    <property type="entry name" value="Aspartic protease"/>
    <property type="match status" value="1"/>
</dbReference>
<keyword evidence="9" id="KW-1015">Disulfide bond</keyword>
<keyword evidence="3 11" id="KW-0732">Signal</keyword>
<dbReference type="InterPro" id="IPR033876">
    <property type="entry name" value="SAP-like"/>
</dbReference>
<accession>A0A6A6BRX8</accession>
<feature type="chain" id="PRO_5025529463" description="Probable aspartic-type endopeptidase OPSB" evidence="11">
    <location>
        <begin position="20"/>
        <end position="473"/>
    </location>
</feature>
<dbReference type="Pfam" id="PF00026">
    <property type="entry name" value="Asp"/>
    <property type="match status" value="1"/>
</dbReference>
<dbReference type="GO" id="GO:0006508">
    <property type="term" value="P:proteolysis"/>
    <property type="evidence" value="ECO:0007669"/>
    <property type="project" value="UniProtKB-KW"/>
</dbReference>
<dbReference type="InterPro" id="IPR021109">
    <property type="entry name" value="Peptidase_aspartic_dom_sf"/>
</dbReference>
<dbReference type="OrthoDB" id="771136at2759"/>
<dbReference type="AlphaFoldDB" id="A0A6A6BRX8"/>
<keyword evidence="14" id="KW-1185">Reference proteome</keyword>
<dbReference type="InterPro" id="IPR033121">
    <property type="entry name" value="PEPTIDASE_A1"/>
</dbReference>
<dbReference type="PANTHER" id="PTHR47966:SF65">
    <property type="entry name" value="ASPARTIC-TYPE ENDOPEPTIDASE"/>
    <property type="match status" value="1"/>
</dbReference>
<evidence type="ECO:0000256" key="11">
    <source>
        <dbReference type="SAM" id="SignalP"/>
    </source>
</evidence>
<dbReference type="PANTHER" id="PTHR47966">
    <property type="entry name" value="BETA-SITE APP-CLEAVING ENZYME, ISOFORM A-RELATED"/>
    <property type="match status" value="1"/>
</dbReference>
<evidence type="ECO:0000259" key="12">
    <source>
        <dbReference type="PROSITE" id="PS51767"/>
    </source>
</evidence>
<feature type="signal peptide" evidence="11">
    <location>
        <begin position="1"/>
        <end position="19"/>
    </location>
</feature>
<comment type="similarity">
    <text evidence="1 10">Belongs to the peptidase A1 family.</text>
</comment>
<evidence type="ECO:0000256" key="7">
    <source>
        <dbReference type="ARBA" id="ARBA00068059"/>
    </source>
</evidence>
<dbReference type="PRINTS" id="PR00792">
    <property type="entry name" value="PEPSIN"/>
</dbReference>
<reference evidence="13" key="1">
    <citation type="journal article" date="2020" name="Stud. Mycol.">
        <title>101 Dothideomycetes genomes: a test case for predicting lifestyles and emergence of pathogens.</title>
        <authorList>
            <person name="Haridas S."/>
            <person name="Albert R."/>
            <person name="Binder M."/>
            <person name="Bloem J."/>
            <person name="Labutti K."/>
            <person name="Salamov A."/>
            <person name="Andreopoulos B."/>
            <person name="Baker S."/>
            <person name="Barry K."/>
            <person name="Bills G."/>
            <person name="Bluhm B."/>
            <person name="Cannon C."/>
            <person name="Castanera R."/>
            <person name="Culley D."/>
            <person name="Daum C."/>
            <person name="Ezra D."/>
            <person name="Gonzalez J."/>
            <person name="Henrissat B."/>
            <person name="Kuo A."/>
            <person name="Liang C."/>
            <person name="Lipzen A."/>
            <person name="Lutzoni F."/>
            <person name="Magnuson J."/>
            <person name="Mondo S."/>
            <person name="Nolan M."/>
            <person name="Ohm R."/>
            <person name="Pangilinan J."/>
            <person name="Park H.-J."/>
            <person name="Ramirez L."/>
            <person name="Alfaro M."/>
            <person name="Sun H."/>
            <person name="Tritt A."/>
            <person name="Yoshinaga Y."/>
            <person name="Zwiers L.-H."/>
            <person name="Turgeon B."/>
            <person name="Goodwin S."/>
            <person name="Spatafora J."/>
            <person name="Crous P."/>
            <person name="Grigoriev I."/>
        </authorList>
    </citation>
    <scope>NUCLEOTIDE SEQUENCE</scope>
    <source>
        <strain evidence="13">CBS 121167</strain>
    </source>
</reference>
<feature type="domain" description="Peptidase A1" evidence="12">
    <location>
        <begin position="73"/>
        <end position="394"/>
    </location>
</feature>
<dbReference type="PROSITE" id="PS51767">
    <property type="entry name" value="PEPTIDASE_A1"/>
    <property type="match status" value="1"/>
</dbReference>
<feature type="active site" evidence="8">
    <location>
        <position position="91"/>
    </location>
</feature>
<evidence type="ECO:0000313" key="14">
    <source>
        <dbReference type="Proteomes" id="UP000799438"/>
    </source>
</evidence>
<evidence type="ECO:0000256" key="1">
    <source>
        <dbReference type="ARBA" id="ARBA00007447"/>
    </source>
</evidence>
<keyword evidence="4 10" id="KW-0064">Aspartyl protease</keyword>
<dbReference type="CDD" id="cd05474">
    <property type="entry name" value="SAP_like"/>
    <property type="match status" value="1"/>
</dbReference>
<feature type="active site" evidence="8">
    <location>
        <position position="285"/>
    </location>
</feature>
<evidence type="ECO:0000256" key="8">
    <source>
        <dbReference type="PIRSR" id="PIRSR601461-1"/>
    </source>
</evidence>
<evidence type="ECO:0000256" key="2">
    <source>
        <dbReference type="ARBA" id="ARBA00022670"/>
    </source>
</evidence>
<dbReference type="RefSeq" id="XP_033401686.1">
    <property type="nucleotide sequence ID" value="XM_033534945.1"/>
</dbReference>
<dbReference type="EMBL" id="ML995476">
    <property type="protein sequence ID" value="KAF2145974.1"/>
    <property type="molecule type" value="Genomic_DNA"/>
</dbReference>
<protein>
    <recommendedName>
        <fullName evidence="7">Probable aspartic-type endopeptidase OPSB</fullName>
    </recommendedName>
    <alternativeName>
        <fullName evidence="6">Probable aspartic-type endopeptidase opsB</fullName>
    </alternativeName>
</protein>
<dbReference type="Gene3D" id="2.40.70.10">
    <property type="entry name" value="Acid Proteases"/>
    <property type="match status" value="2"/>
</dbReference>
<evidence type="ECO:0000256" key="3">
    <source>
        <dbReference type="ARBA" id="ARBA00022729"/>
    </source>
</evidence>
<evidence type="ECO:0000256" key="9">
    <source>
        <dbReference type="PIRSR" id="PIRSR601461-2"/>
    </source>
</evidence>
<evidence type="ECO:0000256" key="4">
    <source>
        <dbReference type="ARBA" id="ARBA00022750"/>
    </source>
</evidence>